<proteinExistence type="predicted"/>
<dbReference type="EMBL" id="JACHLP010000001">
    <property type="protein sequence ID" value="MBB4841756.1"/>
    <property type="molecule type" value="Genomic_DNA"/>
</dbReference>
<evidence type="ECO:0000313" key="2">
    <source>
        <dbReference type="EMBL" id="MBB4841756.1"/>
    </source>
</evidence>
<keyword evidence="3" id="KW-1185">Reference proteome</keyword>
<evidence type="ECO:0000313" key="3">
    <source>
        <dbReference type="Proteomes" id="UP000562027"/>
    </source>
</evidence>
<dbReference type="Pfam" id="PF12706">
    <property type="entry name" value="Lactamase_B_2"/>
    <property type="match status" value="1"/>
</dbReference>
<protein>
    <submittedName>
        <fullName evidence="2">Coenzyme PQQ biosynthesis protein B</fullName>
    </submittedName>
</protein>
<dbReference type="Proteomes" id="UP000562027">
    <property type="component" value="Unassembled WGS sequence"/>
</dbReference>
<dbReference type="RefSeq" id="WP_184295328.1">
    <property type="nucleotide sequence ID" value="NZ_JACHLP010000001.1"/>
</dbReference>
<gene>
    <name evidence="2" type="ORF">HNP55_000251</name>
</gene>
<evidence type="ECO:0000259" key="1">
    <source>
        <dbReference type="Pfam" id="PF12706"/>
    </source>
</evidence>
<feature type="domain" description="Metallo-beta-lactamase" evidence="1">
    <location>
        <begin position="30"/>
        <end position="242"/>
    </location>
</feature>
<name>A0A840L1J1_9BURK</name>
<dbReference type="AlphaFoldDB" id="A0A840L1J1"/>
<dbReference type="SUPFAM" id="SSF56281">
    <property type="entry name" value="Metallo-hydrolase/oxidoreductase"/>
    <property type="match status" value="1"/>
</dbReference>
<reference evidence="2 3" key="1">
    <citation type="submission" date="2020-08" db="EMBL/GenBank/DDBJ databases">
        <title>Functional genomics of gut bacteria from endangered species of beetles.</title>
        <authorList>
            <person name="Carlos-Shanley C."/>
        </authorList>
    </citation>
    <scope>NUCLEOTIDE SEQUENCE [LARGE SCALE GENOMIC DNA]</scope>
    <source>
        <strain evidence="2 3">S00239</strain>
    </source>
</reference>
<dbReference type="Gene3D" id="3.60.15.10">
    <property type="entry name" value="Ribonuclease Z/Hydroxyacylglutathione hydrolase-like"/>
    <property type="match status" value="1"/>
</dbReference>
<dbReference type="InterPro" id="IPR001279">
    <property type="entry name" value="Metallo-B-lactamas"/>
</dbReference>
<accession>A0A840L1J1</accession>
<organism evidence="2 3">
    <name type="scientific">Roseateles oligotrophus</name>
    <dbReference type="NCBI Taxonomy" id="1769250"/>
    <lineage>
        <taxon>Bacteria</taxon>
        <taxon>Pseudomonadati</taxon>
        <taxon>Pseudomonadota</taxon>
        <taxon>Betaproteobacteria</taxon>
        <taxon>Burkholderiales</taxon>
        <taxon>Sphaerotilaceae</taxon>
        <taxon>Roseateles</taxon>
    </lineage>
</organism>
<dbReference type="InterPro" id="IPR036866">
    <property type="entry name" value="RibonucZ/Hydroxyglut_hydro"/>
</dbReference>
<comment type="caution">
    <text evidence="2">The sequence shown here is derived from an EMBL/GenBank/DDBJ whole genome shotgun (WGS) entry which is preliminary data.</text>
</comment>
<sequence length="251" mass="26518">MKILVLGSGACGGRPARQGSVALSLDGRAWLLINASPDIAHQLRAHPALQAGGAIQALLLLDAQLQSVLGLLSLREHRPLEVYATPLVFEDLTEGLPLLPMLEPYCAVHWHPLPVAGCERSAGFSIPGFEGLRFEAQAVPGLRPSHARRREPRVGDHIALRVEDGRSGQCLVFAPALAGTAFDAAGPGPEPLAELDAEACGLFWAQPADCWLLDAQAGPQQAAGRRILLGPQDAGVPAHAELAYEGMVIEL</sequence>